<name>A0ACD5Z035_AVESA</name>
<reference evidence="1" key="2">
    <citation type="submission" date="2025-09" db="UniProtKB">
        <authorList>
            <consortium name="EnsemblPlants"/>
        </authorList>
    </citation>
    <scope>IDENTIFICATION</scope>
</reference>
<dbReference type="EnsemblPlants" id="AVESA.00010b.r2.6AG1068150.1">
    <property type="protein sequence ID" value="AVESA.00010b.r2.6AG1068150.1.CDS"/>
    <property type="gene ID" value="AVESA.00010b.r2.6AG1068150"/>
</dbReference>
<organism evidence="1 2">
    <name type="scientific">Avena sativa</name>
    <name type="common">Oat</name>
    <dbReference type="NCBI Taxonomy" id="4498"/>
    <lineage>
        <taxon>Eukaryota</taxon>
        <taxon>Viridiplantae</taxon>
        <taxon>Streptophyta</taxon>
        <taxon>Embryophyta</taxon>
        <taxon>Tracheophyta</taxon>
        <taxon>Spermatophyta</taxon>
        <taxon>Magnoliopsida</taxon>
        <taxon>Liliopsida</taxon>
        <taxon>Poales</taxon>
        <taxon>Poaceae</taxon>
        <taxon>BOP clade</taxon>
        <taxon>Pooideae</taxon>
        <taxon>Poodae</taxon>
        <taxon>Poeae</taxon>
        <taxon>Poeae Chloroplast Group 1 (Aveneae type)</taxon>
        <taxon>Aveninae</taxon>
        <taxon>Avena</taxon>
    </lineage>
</organism>
<dbReference type="Proteomes" id="UP001732700">
    <property type="component" value="Chromosome 6A"/>
</dbReference>
<evidence type="ECO:0000313" key="2">
    <source>
        <dbReference type="Proteomes" id="UP001732700"/>
    </source>
</evidence>
<reference evidence="1" key="1">
    <citation type="submission" date="2021-05" db="EMBL/GenBank/DDBJ databases">
        <authorList>
            <person name="Scholz U."/>
            <person name="Mascher M."/>
            <person name="Fiebig A."/>
        </authorList>
    </citation>
    <scope>NUCLEOTIDE SEQUENCE [LARGE SCALE GENOMIC DNA]</scope>
</reference>
<keyword evidence="2" id="KW-1185">Reference proteome</keyword>
<sequence>MVSPLKALLVEDAQVDALVLSAMIRRFHCEVTIAKNGKEAVDLFLQGKKFDIVLCDDNMPIMTGPEAVEKIRAMGETDVKIIGLSANNNIQEVFMTAGVDVFVPTPLKIDVLGAMIQEVVNNKNNAMV</sequence>
<protein>
    <submittedName>
        <fullName evidence="1">Uncharacterized protein</fullName>
    </submittedName>
</protein>
<proteinExistence type="predicted"/>
<evidence type="ECO:0000313" key="1">
    <source>
        <dbReference type="EnsemblPlants" id="AVESA.00010b.r2.6AG1068150.1.CDS"/>
    </source>
</evidence>
<accession>A0ACD5Z035</accession>